<dbReference type="EMBL" id="QROV01000017">
    <property type="protein sequence ID" value="RHL57099.1"/>
    <property type="molecule type" value="Genomic_DNA"/>
</dbReference>
<feature type="transmembrane region" description="Helical" evidence="1">
    <location>
        <begin position="55"/>
        <end position="76"/>
    </location>
</feature>
<keyword evidence="1" id="KW-0812">Transmembrane</keyword>
<comment type="caution">
    <text evidence="2">The sequence shown here is derived from an EMBL/GenBank/DDBJ whole genome shotgun (WGS) entry which is preliminary data.</text>
</comment>
<accession>A0A415LYS2</accession>
<evidence type="ECO:0008006" key="4">
    <source>
        <dbReference type="Google" id="ProtNLM"/>
    </source>
</evidence>
<dbReference type="AlphaFoldDB" id="A0A415LYS2"/>
<gene>
    <name evidence="2" type="ORF">DW011_15130</name>
</gene>
<keyword evidence="1" id="KW-0472">Membrane</keyword>
<name>A0A415LYS2_BACT4</name>
<feature type="transmembrane region" description="Helical" evidence="1">
    <location>
        <begin position="21"/>
        <end position="43"/>
    </location>
</feature>
<proteinExistence type="predicted"/>
<organism evidence="2 3">
    <name type="scientific">Bacteroides thetaiotaomicron</name>
    <dbReference type="NCBI Taxonomy" id="818"/>
    <lineage>
        <taxon>Bacteria</taxon>
        <taxon>Pseudomonadati</taxon>
        <taxon>Bacteroidota</taxon>
        <taxon>Bacteroidia</taxon>
        <taxon>Bacteroidales</taxon>
        <taxon>Bacteroidaceae</taxon>
        <taxon>Bacteroides</taxon>
    </lineage>
</organism>
<keyword evidence="1" id="KW-1133">Transmembrane helix</keyword>
<reference evidence="2 3" key="1">
    <citation type="submission" date="2018-08" db="EMBL/GenBank/DDBJ databases">
        <title>A genome reference for cultivated species of the human gut microbiota.</title>
        <authorList>
            <person name="Zou Y."/>
            <person name="Xue W."/>
            <person name="Luo G."/>
        </authorList>
    </citation>
    <scope>NUCLEOTIDE SEQUENCE [LARGE SCALE GENOMIC DNA]</scope>
    <source>
        <strain evidence="2 3">AF37-12</strain>
    </source>
</reference>
<evidence type="ECO:0000256" key="1">
    <source>
        <dbReference type="SAM" id="Phobius"/>
    </source>
</evidence>
<dbReference type="Proteomes" id="UP000283616">
    <property type="component" value="Unassembled WGS sequence"/>
</dbReference>
<sequence>MNNEEKVVSYYKETLEKKIEWTFRLQSTLLTVASATFAVLVSLSNLSTNNACSRILLLVVICSNALSILFSCITIYENRAMSNVMIRNAQKRVEEYILYSLYNSKMTVTPAVPRNKIFAICESISYISFLFFIISLTAYAIYKIYTQL</sequence>
<feature type="transmembrane region" description="Helical" evidence="1">
    <location>
        <begin position="124"/>
        <end position="142"/>
    </location>
</feature>
<evidence type="ECO:0000313" key="2">
    <source>
        <dbReference type="EMBL" id="RHL57099.1"/>
    </source>
</evidence>
<evidence type="ECO:0000313" key="3">
    <source>
        <dbReference type="Proteomes" id="UP000283616"/>
    </source>
</evidence>
<protein>
    <recommendedName>
        <fullName evidence="4">SMODS and SLOG-associating 2TM effector domain-containing protein</fullName>
    </recommendedName>
</protein>